<dbReference type="Proteomes" id="UP001172082">
    <property type="component" value="Unassembled WGS sequence"/>
</dbReference>
<organism evidence="2 3">
    <name type="scientific">Splendidivirga corallicola</name>
    <dbReference type="NCBI Taxonomy" id="3051826"/>
    <lineage>
        <taxon>Bacteria</taxon>
        <taxon>Pseudomonadati</taxon>
        <taxon>Bacteroidota</taxon>
        <taxon>Cytophagia</taxon>
        <taxon>Cytophagales</taxon>
        <taxon>Splendidivirgaceae</taxon>
        <taxon>Splendidivirga</taxon>
    </lineage>
</organism>
<reference evidence="2" key="1">
    <citation type="submission" date="2023-06" db="EMBL/GenBank/DDBJ databases">
        <title>Genomic of Parafulvivirga corallium.</title>
        <authorList>
            <person name="Wang G."/>
        </authorList>
    </citation>
    <scope>NUCLEOTIDE SEQUENCE</scope>
    <source>
        <strain evidence="2">BMA10</strain>
    </source>
</reference>
<evidence type="ECO:0000256" key="1">
    <source>
        <dbReference type="SAM" id="SignalP"/>
    </source>
</evidence>
<evidence type="ECO:0000313" key="3">
    <source>
        <dbReference type="Proteomes" id="UP001172082"/>
    </source>
</evidence>
<feature type="signal peptide" evidence="1">
    <location>
        <begin position="1"/>
        <end position="26"/>
    </location>
</feature>
<accession>A0ABT8KVY5</accession>
<dbReference type="RefSeq" id="WP_346754333.1">
    <property type="nucleotide sequence ID" value="NZ_JAUJEA010000010.1"/>
</dbReference>
<comment type="caution">
    <text evidence="2">The sequence shown here is derived from an EMBL/GenBank/DDBJ whole genome shotgun (WGS) entry which is preliminary data.</text>
</comment>
<sequence>MKTTKPPFIPLLCTIILFQFTNCDTAAPVQEVLEGYREIELPTNNCQPATFQKTAVVTNKMGFIRTSFYNDKDFIIVTDVGNNQFGWQACNLPIQLQRDSIEIVYDGQLFKTTTAITLAYQPIELTNVYIRSD</sequence>
<evidence type="ECO:0000313" key="2">
    <source>
        <dbReference type="EMBL" id="MDN5204308.1"/>
    </source>
</evidence>
<gene>
    <name evidence="2" type="ORF">QQ008_23145</name>
</gene>
<proteinExistence type="predicted"/>
<dbReference type="EMBL" id="JAUJEA010000010">
    <property type="protein sequence ID" value="MDN5204308.1"/>
    <property type="molecule type" value="Genomic_DNA"/>
</dbReference>
<protein>
    <recommendedName>
        <fullName evidence="4">Lipoprotein</fullName>
    </recommendedName>
</protein>
<keyword evidence="3" id="KW-1185">Reference proteome</keyword>
<feature type="chain" id="PRO_5046037880" description="Lipoprotein" evidence="1">
    <location>
        <begin position="27"/>
        <end position="133"/>
    </location>
</feature>
<name>A0ABT8KVY5_9BACT</name>
<keyword evidence="1" id="KW-0732">Signal</keyword>
<evidence type="ECO:0008006" key="4">
    <source>
        <dbReference type="Google" id="ProtNLM"/>
    </source>
</evidence>